<dbReference type="GO" id="GO:0045454">
    <property type="term" value="P:cell redox homeostasis"/>
    <property type="evidence" value="ECO:0007669"/>
    <property type="project" value="TreeGrafter"/>
</dbReference>
<dbReference type="SUPFAM" id="SSF160387">
    <property type="entry name" value="NosL/MerB-like"/>
    <property type="match status" value="2"/>
</dbReference>
<dbReference type="Pfam" id="PF03243">
    <property type="entry name" value="MerB"/>
    <property type="match status" value="1"/>
</dbReference>
<gene>
    <name evidence="2" type="primary">merB</name>
    <name evidence="2" type="ORF">QJ522_18470</name>
</gene>
<evidence type="ECO:0000313" key="3">
    <source>
        <dbReference type="Proteomes" id="UP001431776"/>
    </source>
</evidence>
<dbReference type="EC" id="4.99.1.2" evidence="2"/>
<sequence length="437" mass="47365">MNKSMKIAIVAILAIVVVVVILAKEKGSSPQATTVQGDTGVVAQQVAANGPRDLTGKGRPTLIDLGAGKCIPCKMMAPILEGLKEEYKGRMEVVFIDVLENPNAGTEYGIKLIPTQIFFDATGKELFRHEGFFSKEDILATWKELGVDLSDSGSAMPAFEQLTPDRPDERPKESVCYMCDGDIDARTLVTVQTDKGPVRTCGPHCYFILYSCLTEDKAGFEKKVNVTDWATGQPVPILEAAFLSGEDETTGRPWIKAFASRDAALAERSAAGGSVLNLESLAQKEMSHRCGFCDRACYPQDASEVIVEGGMHTWGCCSHCALGVAARTGKDIEVREKDRLTKQPIVVKTFEGKVASLEPATAVAWFGQRQKPDGTWASAGCFHQGFFTSADNLKKWVAQNPYETGRLISISQALADKMKLTPAQIQNACKIGECSPK</sequence>
<dbReference type="InterPro" id="IPR053717">
    <property type="entry name" value="MerB_lyase_sf"/>
</dbReference>
<dbReference type="SUPFAM" id="SSF52833">
    <property type="entry name" value="Thioredoxin-like"/>
    <property type="match status" value="1"/>
</dbReference>
<accession>A0AAW6TZQ8</accession>
<dbReference type="PANTHER" id="PTHR45663:SF11">
    <property type="entry name" value="GEO12009P1"/>
    <property type="match status" value="1"/>
</dbReference>
<dbReference type="RefSeq" id="WP_349246459.1">
    <property type="nucleotide sequence ID" value="NZ_JASCXX010000027.1"/>
</dbReference>
<organism evidence="2 3">
    <name type="scientific">Anaerobaca lacustris</name>
    <dbReference type="NCBI Taxonomy" id="3044600"/>
    <lineage>
        <taxon>Bacteria</taxon>
        <taxon>Pseudomonadati</taxon>
        <taxon>Planctomycetota</taxon>
        <taxon>Phycisphaerae</taxon>
        <taxon>Sedimentisphaerales</taxon>
        <taxon>Anaerobacaceae</taxon>
        <taxon>Anaerobaca</taxon>
    </lineage>
</organism>
<dbReference type="GO" id="GO:0015035">
    <property type="term" value="F:protein-disulfide reductase activity"/>
    <property type="evidence" value="ECO:0007669"/>
    <property type="project" value="TreeGrafter"/>
</dbReference>
<comment type="caution">
    <text evidence="2">The sequence shown here is derived from an EMBL/GenBank/DDBJ whole genome shotgun (WGS) entry which is preliminary data.</text>
</comment>
<evidence type="ECO:0000259" key="1">
    <source>
        <dbReference type="PROSITE" id="PS51352"/>
    </source>
</evidence>
<dbReference type="GO" id="GO:0018836">
    <property type="term" value="F:alkylmercury lyase activity"/>
    <property type="evidence" value="ECO:0007669"/>
    <property type="project" value="UniProtKB-EC"/>
</dbReference>
<dbReference type="Gene3D" id="3.40.30.10">
    <property type="entry name" value="Glutaredoxin"/>
    <property type="match status" value="1"/>
</dbReference>
<feature type="domain" description="Thioredoxin" evidence="1">
    <location>
        <begin position="21"/>
        <end position="147"/>
    </location>
</feature>
<dbReference type="PANTHER" id="PTHR45663">
    <property type="entry name" value="GEO12009P1"/>
    <property type="match status" value="1"/>
</dbReference>
<dbReference type="InterPro" id="IPR004927">
    <property type="entry name" value="MerB"/>
</dbReference>
<dbReference type="EMBL" id="JASCXX010000027">
    <property type="protein sequence ID" value="MDI6451052.1"/>
    <property type="molecule type" value="Genomic_DNA"/>
</dbReference>
<dbReference type="InterPro" id="IPR013766">
    <property type="entry name" value="Thioredoxin_domain"/>
</dbReference>
<dbReference type="AlphaFoldDB" id="A0AAW6TZQ8"/>
<dbReference type="CDD" id="cd02947">
    <property type="entry name" value="TRX_family"/>
    <property type="match status" value="1"/>
</dbReference>
<reference evidence="2" key="1">
    <citation type="submission" date="2023-05" db="EMBL/GenBank/DDBJ databases">
        <title>Anaerotaeda fermentans gen. nov., sp. nov., a novel anaerobic planctomycete of the new family within the order Sedimentisphaerales isolated from Taman Peninsula, Russia.</title>
        <authorList>
            <person name="Khomyakova M.A."/>
            <person name="Merkel A.Y."/>
            <person name="Slobodkin A.I."/>
        </authorList>
    </citation>
    <scope>NUCLEOTIDE SEQUENCE</scope>
    <source>
        <strain evidence="2">M17dextr</strain>
    </source>
</reference>
<evidence type="ECO:0000313" key="2">
    <source>
        <dbReference type="EMBL" id="MDI6451052.1"/>
    </source>
</evidence>
<keyword evidence="2" id="KW-0456">Lyase</keyword>
<dbReference type="PROSITE" id="PS51352">
    <property type="entry name" value="THIOREDOXIN_2"/>
    <property type="match status" value="1"/>
</dbReference>
<proteinExistence type="predicted"/>
<dbReference type="InterPro" id="IPR036249">
    <property type="entry name" value="Thioredoxin-like_sf"/>
</dbReference>
<dbReference type="Pfam" id="PF00085">
    <property type="entry name" value="Thioredoxin"/>
    <property type="match status" value="1"/>
</dbReference>
<dbReference type="GO" id="GO:0005829">
    <property type="term" value="C:cytosol"/>
    <property type="evidence" value="ECO:0007669"/>
    <property type="project" value="TreeGrafter"/>
</dbReference>
<keyword evidence="3" id="KW-1185">Reference proteome</keyword>
<dbReference type="Gene3D" id="3.30.450.410">
    <property type="match status" value="1"/>
</dbReference>
<name>A0AAW6TZQ8_9BACT</name>
<dbReference type="Proteomes" id="UP001431776">
    <property type="component" value="Unassembled WGS sequence"/>
</dbReference>
<protein>
    <submittedName>
        <fullName evidence="2">Organomercurial lyase</fullName>
        <ecNumber evidence="2">4.99.1.2</ecNumber>
    </submittedName>
</protein>